<evidence type="ECO:0000256" key="2">
    <source>
        <dbReference type="ARBA" id="ARBA00022692"/>
    </source>
</evidence>
<feature type="transmembrane region" description="Helical" evidence="6">
    <location>
        <begin position="404"/>
        <end position="425"/>
    </location>
</feature>
<dbReference type="InterPro" id="IPR011701">
    <property type="entry name" value="MFS"/>
</dbReference>
<dbReference type="Proteomes" id="UP001383192">
    <property type="component" value="Unassembled WGS sequence"/>
</dbReference>
<feature type="transmembrane region" description="Helical" evidence="6">
    <location>
        <begin position="104"/>
        <end position="125"/>
    </location>
</feature>
<feature type="compositionally biased region" description="Basic and acidic residues" evidence="5">
    <location>
        <begin position="19"/>
        <end position="28"/>
    </location>
</feature>
<keyword evidence="9" id="KW-1185">Reference proteome</keyword>
<dbReference type="PROSITE" id="PS50850">
    <property type="entry name" value="MFS"/>
    <property type="match status" value="1"/>
</dbReference>
<dbReference type="PANTHER" id="PTHR23502">
    <property type="entry name" value="MAJOR FACILITATOR SUPERFAMILY"/>
    <property type="match status" value="1"/>
</dbReference>
<keyword evidence="3 6" id="KW-1133">Transmembrane helix</keyword>
<evidence type="ECO:0000256" key="6">
    <source>
        <dbReference type="SAM" id="Phobius"/>
    </source>
</evidence>
<dbReference type="Gene3D" id="1.20.1250.20">
    <property type="entry name" value="MFS general substrate transporter like domains"/>
    <property type="match status" value="1"/>
</dbReference>
<dbReference type="InterPro" id="IPR036259">
    <property type="entry name" value="MFS_trans_sf"/>
</dbReference>
<feature type="transmembrane region" description="Helical" evidence="6">
    <location>
        <begin position="65"/>
        <end position="84"/>
    </location>
</feature>
<evidence type="ECO:0000256" key="3">
    <source>
        <dbReference type="ARBA" id="ARBA00022989"/>
    </source>
</evidence>
<evidence type="ECO:0000313" key="8">
    <source>
        <dbReference type="EMBL" id="KAK7046011.1"/>
    </source>
</evidence>
<dbReference type="SUPFAM" id="SSF103473">
    <property type="entry name" value="MFS general substrate transporter"/>
    <property type="match status" value="1"/>
</dbReference>
<dbReference type="CDD" id="cd17323">
    <property type="entry name" value="MFS_Tpo1_MDR_like"/>
    <property type="match status" value="1"/>
</dbReference>
<feature type="domain" description="Major facilitator superfamily (MFS) profile" evidence="7">
    <location>
        <begin position="67"/>
        <end position="498"/>
    </location>
</feature>
<feature type="transmembrane region" description="Helical" evidence="6">
    <location>
        <begin position="376"/>
        <end position="398"/>
    </location>
</feature>
<dbReference type="EMBL" id="JAYKXP010000022">
    <property type="protein sequence ID" value="KAK7046011.1"/>
    <property type="molecule type" value="Genomic_DNA"/>
</dbReference>
<gene>
    <name evidence="8" type="ORF">VNI00_007006</name>
</gene>
<evidence type="ECO:0000256" key="4">
    <source>
        <dbReference type="ARBA" id="ARBA00023136"/>
    </source>
</evidence>
<feature type="transmembrane region" description="Helical" evidence="6">
    <location>
        <begin position="132"/>
        <end position="149"/>
    </location>
</feature>
<dbReference type="GO" id="GO:0022857">
    <property type="term" value="F:transmembrane transporter activity"/>
    <property type="evidence" value="ECO:0007669"/>
    <property type="project" value="InterPro"/>
</dbReference>
<dbReference type="Pfam" id="PF07690">
    <property type="entry name" value="MFS_1"/>
    <property type="match status" value="1"/>
</dbReference>
<feature type="transmembrane region" description="Helical" evidence="6">
    <location>
        <begin position="336"/>
        <end position="355"/>
    </location>
</feature>
<keyword evidence="2 6" id="KW-0812">Transmembrane</keyword>
<proteinExistence type="predicted"/>
<accession>A0AAW0D457</accession>
<evidence type="ECO:0000313" key="9">
    <source>
        <dbReference type="Proteomes" id="UP001383192"/>
    </source>
</evidence>
<evidence type="ECO:0000256" key="5">
    <source>
        <dbReference type="SAM" id="MobiDB-lite"/>
    </source>
</evidence>
<name>A0AAW0D457_9AGAR</name>
<dbReference type="GO" id="GO:0005886">
    <property type="term" value="C:plasma membrane"/>
    <property type="evidence" value="ECO:0007669"/>
    <property type="project" value="TreeGrafter"/>
</dbReference>
<comment type="subcellular location">
    <subcellularLocation>
        <location evidence="1">Membrane</location>
        <topology evidence="1">Multi-pass membrane protein</topology>
    </subcellularLocation>
</comment>
<evidence type="ECO:0000256" key="1">
    <source>
        <dbReference type="ARBA" id="ARBA00004141"/>
    </source>
</evidence>
<feature type="transmembrane region" description="Helical" evidence="6">
    <location>
        <begin position="297"/>
        <end position="316"/>
    </location>
</feature>
<comment type="caution">
    <text evidence="8">The sequence shown here is derived from an EMBL/GenBank/DDBJ whole genome shotgun (WGS) entry which is preliminary data.</text>
</comment>
<sequence>MSTTSRESSDTSDSFPPHPQDKDVEKGKKVQTIVTAVTEVQEEDPYEVDLTADEHPQSMSTLRKWMIVLVISLASLCVTASSSAASNTERGMAAEFHVSQEVTILSVSLFVAGLGVGPLLVGPLSELYGRNIIYQVSFVMMFIFTWPIVFAPNIAVVVVFRFLCGFCGSTFLSVAGGSVSDLFSNETVANPMAMYTLSPFIGPIIGPLYSGFVNQNTTWRWTFRVLLIWTFLQTIALCTLVPETYVPVLRQRKAAMLRKRTGDDKYWAPLDKQENNLTKAIMVSCYKPFELIVYDRMILLLNTWTSVILGILYLAFQAFPIIFAQNHGLTEEEVGMTFLGIGVGMVFAMPTQRYFNAFVRAAGTPESHLHKGEVGGILVPMGLYIIAFTTYPSIPWIAPILGSIPFGAGIYLVFTSVFTYFVTAYRPVAASTMASNSAMRCGFAAAFPLFAGFMYNALGTVGATALLAGVMTVMAPLPFVFRRIGARLRKNSRFAAQS</sequence>
<organism evidence="8 9">
    <name type="scientific">Paramarasmius palmivorus</name>
    <dbReference type="NCBI Taxonomy" id="297713"/>
    <lineage>
        <taxon>Eukaryota</taxon>
        <taxon>Fungi</taxon>
        <taxon>Dikarya</taxon>
        <taxon>Basidiomycota</taxon>
        <taxon>Agaricomycotina</taxon>
        <taxon>Agaricomycetes</taxon>
        <taxon>Agaricomycetidae</taxon>
        <taxon>Agaricales</taxon>
        <taxon>Marasmiineae</taxon>
        <taxon>Marasmiaceae</taxon>
        <taxon>Paramarasmius</taxon>
    </lineage>
</organism>
<feature type="compositionally biased region" description="Low complexity" evidence="5">
    <location>
        <begin position="1"/>
        <end position="14"/>
    </location>
</feature>
<dbReference type="PANTHER" id="PTHR23502:SF7">
    <property type="entry name" value="DRUG_PROTON ANTIPORTER YHK8-RELATED"/>
    <property type="match status" value="1"/>
</dbReference>
<feature type="transmembrane region" description="Helical" evidence="6">
    <location>
        <begin position="461"/>
        <end position="481"/>
    </location>
</feature>
<dbReference type="AlphaFoldDB" id="A0AAW0D457"/>
<dbReference type="InterPro" id="IPR020846">
    <property type="entry name" value="MFS_dom"/>
</dbReference>
<feature type="transmembrane region" description="Helical" evidence="6">
    <location>
        <begin position="188"/>
        <end position="206"/>
    </location>
</feature>
<feature type="transmembrane region" description="Helical" evidence="6">
    <location>
        <begin position="155"/>
        <end position="176"/>
    </location>
</feature>
<protein>
    <recommendedName>
        <fullName evidence="7">Major facilitator superfamily (MFS) profile domain-containing protein</fullName>
    </recommendedName>
</protein>
<keyword evidence="4 6" id="KW-0472">Membrane</keyword>
<feature type="region of interest" description="Disordered" evidence="5">
    <location>
        <begin position="1"/>
        <end position="29"/>
    </location>
</feature>
<dbReference type="FunFam" id="1.20.1250.20:FF:000082">
    <property type="entry name" value="MFS multidrug transporter, putative"/>
    <property type="match status" value="1"/>
</dbReference>
<feature type="transmembrane region" description="Helical" evidence="6">
    <location>
        <begin position="226"/>
        <end position="249"/>
    </location>
</feature>
<reference evidence="8 9" key="1">
    <citation type="submission" date="2024-01" db="EMBL/GenBank/DDBJ databases">
        <title>A draft genome for a cacao thread blight-causing isolate of Paramarasmius palmivorus.</title>
        <authorList>
            <person name="Baruah I.K."/>
            <person name="Bukari Y."/>
            <person name="Amoako-Attah I."/>
            <person name="Meinhardt L.W."/>
            <person name="Bailey B.A."/>
            <person name="Cohen S.P."/>
        </authorList>
    </citation>
    <scope>NUCLEOTIDE SEQUENCE [LARGE SCALE GENOMIC DNA]</scope>
    <source>
        <strain evidence="8 9">GH-12</strain>
    </source>
</reference>
<feature type="transmembrane region" description="Helical" evidence="6">
    <location>
        <begin position="437"/>
        <end position="455"/>
    </location>
</feature>
<evidence type="ECO:0000259" key="7">
    <source>
        <dbReference type="PROSITE" id="PS50850"/>
    </source>
</evidence>